<feature type="region of interest" description="Disordered" evidence="1">
    <location>
        <begin position="38"/>
        <end position="65"/>
    </location>
</feature>
<comment type="caution">
    <text evidence="3">The sequence shown here is derived from an EMBL/GenBank/DDBJ whole genome shotgun (WGS) entry which is preliminary data.</text>
</comment>
<evidence type="ECO:0000313" key="4">
    <source>
        <dbReference type="Proteomes" id="UP000813444"/>
    </source>
</evidence>
<dbReference type="Proteomes" id="UP000813444">
    <property type="component" value="Unassembled WGS sequence"/>
</dbReference>
<accession>A0A8K0WM49</accession>
<evidence type="ECO:0000313" key="3">
    <source>
        <dbReference type="EMBL" id="KAH7309025.1"/>
    </source>
</evidence>
<keyword evidence="2" id="KW-0812">Transmembrane</keyword>
<sequence>MSIHPPPMLMPMHPLYLVALPCPLIHFFPFSPLNRPRLTDEPRLHRRGRRPHPPRPGLRLQPGRQAYGQGRSHLAPLDLYSVVSPDFLSPFPPKAPCLSCMMLRVAGDCGLVDGVGRGEGNQNEMDMALRVCTAIASMDFCWSLHRALHSGTRRRLFSRIRIARLKMDFAFLSLLSFPFLFPTLVQL</sequence>
<protein>
    <submittedName>
        <fullName evidence="3">Uncharacterized protein</fullName>
    </submittedName>
</protein>
<reference evidence="3" key="1">
    <citation type="journal article" date="2021" name="Nat. Commun.">
        <title>Genetic determinants of endophytism in the Arabidopsis root mycobiome.</title>
        <authorList>
            <person name="Mesny F."/>
            <person name="Miyauchi S."/>
            <person name="Thiergart T."/>
            <person name="Pickel B."/>
            <person name="Atanasova L."/>
            <person name="Karlsson M."/>
            <person name="Huettel B."/>
            <person name="Barry K.W."/>
            <person name="Haridas S."/>
            <person name="Chen C."/>
            <person name="Bauer D."/>
            <person name="Andreopoulos W."/>
            <person name="Pangilinan J."/>
            <person name="LaButti K."/>
            <person name="Riley R."/>
            <person name="Lipzen A."/>
            <person name="Clum A."/>
            <person name="Drula E."/>
            <person name="Henrissat B."/>
            <person name="Kohler A."/>
            <person name="Grigoriev I.V."/>
            <person name="Martin F.M."/>
            <person name="Hacquard S."/>
        </authorList>
    </citation>
    <scope>NUCLEOTIDE SEQUENCE</scope>
    <source>
        <strain evidence="3">MPI-CAGE-CH-0235</strain>
    </source>
</reference>
<keyword evidence="4" id="KW-1185">Reference proteome</keyword>
<name>A0A8K0WM49_9HYPO</name>
<keyword evidence="2" id="KW-1133">Transmembrane helix</keyword>
<dbReference type="EMBL" id="JAGPNK010000014">
    <property type="protein sequence ID" value="KAH7309025.1"/>
    <property type="molecule type" value="Genomic_DNA"/>
</dbReference>
<evidence type="ECO:0000256" key="1">
    <source>
        <dbReference type="SAM" id="MobiDB-lite"/>
    </source>
</evidence>
<dbReference type="AlphaFoldDB" id="A0A8K0WM49"/>
<feature type="transmembrane region" description="Helical" evidence="2">
    <location>
        <begin position="169"/>
        <end position="185"/>
    </location>
</feature>
<evidence type="ECO:0000256" key="2">
    <source>
        <dbReference type="SAM" id="Phobius"/>
    </source>
</evidence>
<feature type="transmembrane region" description="Helical" evidence="2">
    <location>
        <begin position="12"/>
        <end position="30"/>
    </location>
</feature>
<keyword evidence="2" id="KW-0472">Membrane</keyword>
<feature type="compositionally biased region" description="Basic residues" evidence="1">
    <location>
        <begin position="44"/>
        <end position="53"/>
    </location>
</feature>
<organism evidence="3 4">
    <name type="scientific">Stachybotrys elegans</name>
    <dbReference type="NCBI Taxonomy" id="80388"/>
    <lineage>
        <taxon>Eukaryota</taxon>
        <taxon>Fungi</taxon>
        <taxon>Dikarya</taxon>
        <taxon>Ascomycota</taxon>
        <taxon>Pezizomycotina</taxon>
        <taxon>Sordariomycetes</taxon>
        <taxon>Hypocreomycetidae</taxon>
        <taxon>Hypocreales</taxon>
        <taxon>Stachybotryaceae</taxon>
        <taxon>Stachybotrys</taxon>
    </lineage>
</organism>
<gene>
    <name evidence="3" type="ORF">B0I35DRAFT_90670</name>
</gene>
<proteinExistence type="predicted"/>